<evidence type="ECO:0000256" key="1">
    <source>
        <dbReference type="ARBA" id="ARBA00023239"/>
    </source>
</evidence>
<accession>A0A7J9M0T9</accession>
<dbReference type="InterPro" id="IPR002022">
    <property type="entry name" value="Pec_lyase"/>
</dbReference>
<organism evidence="3 4">
    <name type="scientific">Gossypium schwendimanii</name>
    <name type="common">Cotton</name>
    <dbReference type="NCBI Taxonomy" id="34291"/>
    <lineage>
        <taxon>Eukaryota</taxon>
        <taxon>Viridiplantae</taxon>
        <taxon>Streptophyta</taxon>
        <taxon>Embryophyta</taxon>
        <taxon>Tracheophyta</taxon>
        <taxon>Spermatophyta</taxon>
        <taxon>Magnoliopsida</taxon>
        <taxon>eudicotyledons</taxon>
        <taxon>Gunneridae</taxon>
        <taxon>Pentapetalae</taxon>
        <taxon>rosids</taxon>
        <taxon>malvids</taxon>
        <taxon>Malvales</taxon>
        <taxon>Malvaceae</taxon>
        <taxon>Malvoideae</taxon>
        <taxon>Gossypium</taxon>
    </lineage>
</organism>
<dbReference type="PANTHER" id="PTHR31683">
    <property type="entry name" value="PECTATE LYASE 18-RELATED"/>
    <property type="match status" value="1"/>
</dbReference>
<sequence>MHMLEFNITKRVFEEIKKGPCEITNPVDSYWRCDLDLEKNKKKLVDCALGFAHGTTCGKDGELYVIVDPIVDEIIVTSDKTIDVRGANMEIYNGVGITVQFAKNVIIHGLYIHHISLTKGGEVKDGKNYLGDSYAVDEKIEVTVALNHFGKGLVERMPRCQFGFIHVFNNDYIHLFLYAIGGTNHPTIISQGYRYLVPGTYAAKEVACKGLLALAQWKSWN</sequence>
<dbReference type="EMBL" id="JABFAF010000009">
    <property type="protein sequence ID" value="MBA0864643.1"/>
    <property type="molecule type" value="Genomic_DNA"/>
</dbReference>
<dbReference type="InterPro" id="IPR045032">
    <property type="entry name" value="PEL"/>
</dbReference>
<dbReference type="AlphaFoldDB" id="A0A7J9M0T9"/>
<keyword evidence="4" id="KW-1185">Reference proteome</keyword>
<comment type="caution">
    <text evidence="3">The sequence shown here is derived from an EMBL/GenBank/DDBJ whole genome shotgun (WGS) entry which is preliminary data.</text>
</comment>
<dbReference type="SUPFAM" id="SSF51126">
    <property type="entry name" value="Pectin lyase-like"/>
    <property type="match status" value="1"/>
</dbReference>
<dbReference type="Proteomes" id="UP000593576">
    <property type="component" value="Unassembled WGS sequence"/>
</dbReference>
<dbReference type="Gene3D" id="2.160.20.10">
    <property type="entry name" value="Single-stranded right-handed beta-helix, Pectin lyase-like"/>
    <property type="match status" value="2"/>
</dbReference>
<reference evidence="3 4" key="1">
    <citation type="journal article" date="2019" name="Genome Biol. Evol.">
        <title>Insights into the evolution of the New World diploid cottons (Gossypium, subgenus Houzingenia) based on genome sequencing.</title>
        <authorList>
            <person name="Grover C.E."/>
            <person name="Arick M.A. 2nd"/>
            <person name="Thrash A."/>
            <person name="Conover J.L."/>
            <person name="Sanders W.S."/>
            <person name="Peterson D.G."/>
            <person name="Frelichowski J.E."/>
            <person name="Scheffler J.A."/>
            <person name="Scheffler B.E."/>
            <person name="Wendel J.F."/>
        </authorList>
    </citation>
    <scope>NUCLEOTIDE SEQUENCE [LARGE SCALE GENOMIC DNA]</scope>
    <source>
        <strain evidence="3">1</strain>
        <tissue evidence="3">Leaf</tissue>
    </source>
</reference>
<proteinExistence type="predicted"/>
<dbReference type="OrthoDB" id="10315125at2759"/>
<dbReference type="InterPro" id="IPR011050">
    <property type="entry name" value="Pectin_lyase_fold/virulence"/>
</dbReference>
<keyword evidence="1" id="KW-0456">Lyase</keyword>
<protein>
    <recommendedName>
        <fullName evidence="2">Pectate lyase domain-containing protein</fullName>
    </recommendedName>
</protein>
<dbReference type="GO" id="GO:0030570">
    <property type="term" value="F:pectate lyase activity"/>
    <property type="evidence" value="ECO:0007669"/>
    <property type="project" value="InterPro"/>
</dbReference>
<name>A0A7J9M0T9_GOSSC</name>
<dbReference type="SMART" id="SM00656">
    <property type="entry name" value="Amb_all"/>
    <property type="match status" value="1"/>
</dbReference>
<dbReference type="InterPro" id="IPR012334">
    <property type="entry name" value="Pectin_lyas_fold"/>
</dbReference>
<gene>
    <name evidence="3" type="ORF">Goshw_004884</name>
</gene>
<dbReference type="PANTHER" id="PTHR31683:SF208">
    <property type="entry name" value="PECTATE LYASE"/>
    <property type="match status" value="1"/>
</dbReference>
<evidence type="ECO:0000313" key="4">
    <source>
        <dbReference type="Proteomes" id="UP000593576"/>
    </source>
</evidence>
<evidence type="ECO:0000313" key="3">
    <source>
        <dbReference type="EMBL" id="MBA0864643.1"/>
    </source>
</evidence>
<feature type="domain" description="Pectate lyase" evidence="2">
    <location>
        <begin position="65"/>
        <end position="201"/>
    </location>
</feature>
<evidence type="ECO:0000259" key="2">
    <source>
        <dbReference type="SMART" id="SM00656"/>
    </source>
</evidence>